<keyword evidence="5" id="KW-0460">Magnesium</keyword>
<dbReference type="Proteomes" id="UP000036449">
    <property type="component" value="Unassembled WGS sequence"/>
</dbReference>
<organism evidence="6 7">
    <name type="scientific">Methylobacterium tarhaniae</name>
    <dbReference type="NCBI Taxonomy" id="1187852"/>
    <lineage>
        <taxon>Bacteria</taxon>
        <taxon>Pseudomonadati</taxon>
        <taxon>Pseudomonadota</taxon>
        <taxon>Alphaproteobacteria</taxon>
        <taxon>Hyphomicrobiales</taxon>
        <taxon>Methylobacteriaceae</taxon>
        <taxon>Methylobacterium</taxon>
    </lineage>
</organism>
<comment type="caution">
    <text evidence="6">The sequence shown here is derived from an EMBL/GenBank/DDBJ whole genome shotgun (WGS) entry which is preliminary data.</text>
</comment>
<protein>
    <recommendedName>
        <fullName evidence="5">5-formyltetrahydrofolate cyclo-ligase</fullName>
        <ecNumber evidence="5">6.3.3.2</ecNumber>
    </recommendedName>
</protein>
<feature type="binding site" evidence="4">
    <location>
        <begin position="136"/>
        <end position="144"/>
    </location>
    <ligand>
        <name>ATP</name>
        <dbReference type="ChEBI" id="CHEBI:30616"/>
    </ligand>
</feature>
<dbReference type="PIRSF" id="PIRSF006806">
    <property type="entry name" value="FTHF_cligase"/>
    <property type="match status" value="1"/>
</dbReference>
<dbReference type="GO" id="GO:0009396">
    <property type="term" value="P:folic acid-containing compound biosynthetic process"/>
    <property type="evidence" value="ECO:0007669"/>
    <property type="project" value="TreeGrafter"/>
</dbReference>
<keyword evidence="5" id="KW-0479">Metal-binding</keyword>
<dbReference type="GO" id="GO:0046872">
    <property type="term" value="F:metal ion binding"/>
    <property type="evidence" value="ECO:0007669"/>
    <property type="project" value="UniProtKB-KW"/>
</dbReference>
<keyword evidence="6" id="KW-0436">Ligase</keyword>
<sequence length="196" mass="20668">MTTDVSPASPDKAALRKAALARRDGLAVEVREHASRRIAEIVLSLPEIATAELVSAYWPIRSEVDLRPLIAALRARGQAVALPQVTPEGLVFRLVGEGDALASGGFGLSEPGPDAPAVEPRVLLVPLAAFDRRGHRIGYGKGYYDRALARLDARGGALAFGIAFAAQETPFVPDGPHDRPLDGIVTEAGLIHPTGD</sequence>
<dbReference type="GO" id="GO:0035999">
    <property type="term" value="P:tetrahydrofolate interconversion"/>
    <property type="evidence" value="ECO:0007669"/>
    <property type="project" value="TreeGrafter"/>
</dbReference>
<dbReference type="NCBIfam" id="TIGR02727">
    <property type="entry name" value="MTHFS_bact"/>
    <property type="match status" value="1"/>
</dbReference>
<reference evidence="6 7" key="1">
    <citation type="submission" date="2015-03" db="EMBL/GenBank/DDBJ databases">
        <title>Genome sequencing of Methylobacterium tarhaniae DSM 25844.</title>
        <authorList>
            <person name="Chaudhry V."/>
            <person name="Patil P.B."/>
        </authorList>
    </citation>
    <scope>NUCLEOTIDE SEQUENCE [LARGE SCALE GENOMIC DNA]</scope>
    <source>
        <strain evidence="6 7">DSM 25844</strain>
    </source>
</reference>
<comment type="similarity">
    <text evidence="1 5">Belongs to the 5-formyltetrahydrofolate cyclo-ligase family.</text>
</comment>
<dbReference type="RefSeq" id="WP_048451696.1">
    <property type="nucleotide sequence ID" value="NZ_LABZ01000103.1"/>
</dbReference>
<dbReference type="SUPFAM" id="SSF100950">
    <property type="entry name" value="NagB/RpiA/CoA transferase-like"/>
    <property type="match status" value="1"/>
</dbReference>
<dbReference type="InterPro" id="IPR037171">
    <property type="entry name" value="NagB/RpiA_transferase-like"/>
</dbReference>
<dbReference type="PATRIC" id="fig|1187852.3.peg.140"/>
<dbReference type="AlphaFoldDB" id="A0A0J6T247"/>
<dbReference type="OrthoDB" id="9801938at2"/>
<dbReference type="GO" id="GO:0005524">
    <property type="term" value="F:ATP binding"/>
    <property type="evidence" value="ECO:0007669"/>
    <property type="project" value="UniProtKB-KW"/>
</dbReference>
<dbReference type="EMBL" id="LABZ01000103">
    <property type="protein sequence ID" value="KMO39922.1"/>
    <property type="molecule type" value="Genomic_DNA"/>
</dbReference>
<comment type="catalytic activity">
    <reaction evidence="5">
        <text>(6S)-5-formyl-5,6,7,8-tetrahydrofolate + ATP = (6R)-5,10-methenyltetrahydrofolate + ADP + phosphate</text>
        <dbReference type="Rhea" id="RHEA:10488"/>
        <dbReference type="ChEBI" id="CHEBI:30616"/>
        <dbReference type="ChEBI" id="CHEBI:43474"/>
        <dbReference type="ChEBI" id="CHEBI:57455"/>
        <dbReference type="ChEBI" id="CHEBI:57457"/>
        <dbReference type="ChEBI" id="CHEBI:456216"/>
        <dbReference type="EC" id="6.3.3.2"/>
    </reaction>
</comment>
<keyword evidence="2 4" id="KW-0547">Nucleotide-binding</keyword>
<evidence type="ECO:0000256" key="5">
    <source>
        <dbReference type="RuleBase" id="RU361279"/>
    </source>
</evidence>
<feature type="binding site" evidence="4">
    <location>
        <begin position="12"/>
        <end position="16"/>
    </location>
    <ligand>
        <name>ATP</name>
        <dbReference type="ChEBI" id="CHEBI:30616"/>
    </ligand>
</feature>
<dbReference type="Pfam" id="PF01812">
    <property type="entry name" value="5-FTHF_cyc-lig"/>
    <property type="match status" value="1"/>
</dbReference>
<keyword evidence="3 4" id="KW-0067">ATP-binding</keyword>
<keyword evidence="7" id="KW-1185">Reference proteome</keyword>
<evidence type="ECO:0000313" key="7">
    <source>
        <dbReference type="Proteomes" id="UP000036449"/>
    </source>
</evidence>
<dbReference type="GO" id="GO:0030272">
    <property type="term" value="F:5-formyltetrahydrofolate cyclo-ligase activity"/>
    <property type="evidence" value="ECO:0007669"/>
    <property type="project" value="UniProtKB-EC"/>
</dbReference>
<comment type="cofactor">
    <cofactor evidence="5">
        <name>Mg(2+)</name>
        <dbReference type="ChEBI" id="CHEBI:18420"/>
    </cofactor>
</comment>
<evidence type="ECO:0000256" key="3">
    <source>
        <dbReference type="ARBA" id="ARBA00022840"/>
    </source>
</evidence>
<name>A0A0J6T247_9HYPH</name>
<gene>
    <name evidence="6" type="ORF">VQ03_15065</name>
</gene>
<dbReference type="InterPro" id="IPR024185">
    <property type="entry name" value="FTHF_cligase-like_sf"/>
</dbReference>
<evidence type="ECO:0000313" key="6">
    <source>
        <dbReference type="EMBL" id="KMO39922.1"/>
    </source>
</evidence>
<evidence type="ECO:0000256" key="2">
    <source>
        <dbReference type="ARBA" id="ARBA00022741"/>
    </source>
</evidence>
<accession>A0A0J6T247</accession>
<dbReference type="InterPro" id="IPR002698">
    <property type="entry name" value="FTHF_cligase"/>
</dbReference>
<dbReference type="Gene3D" id="3.40.50.10420">
    <property type="entry name" value="NagB/RpiA/CoA transferase-like"/>
    <property type="match status" value="1"/>
</dbReference>
<proteinExistence type="inferred from homology"/>
<dbReference type="PANTHER" id="PTHR23407">
    <property type="entry name" value="ATPASE INHIBITOR/5-FORMYLTETRAHYDROFOLATE CYCLO-LIGASE"/>
    <property type="match status" value="1"/>
</dbReference>
<evidence type="ECO:0000256" key="4">
    <source>
        <dbReference type="PIRSR" id="PIRSR006806-1"/>
    </source>
</evidence>
<dbReference type="EC" id="6.3.3.2" evidence="5"/>
<dbReference type="PANTHER" id="PTHR23407:SF1">
    <property type="entry name" value="5-FORMYLTETRAHYDROFOLATE CYCLO-LIGASE"/>
    <property type="match status" value="1"/>
</dbReference>
<feature type="binding site" evidence="4">
    <location>
        <position position="63"/>
    </location>
    <ligand>
        <name>substrate</name>
    </ligand>
</feature>
<evidence type="ECO:0000256" key="1">
    <source>
        <dbReference type="ARBA" id="ARBA00010638"/>
    </source>
</evidence>